<evidence type="ECO:0000313" key="3">
    <source>
        <dbReference type="Proteomes" id="UP000033859"/>
    </source>
</evidence>
<comment type="caution">
    <text evidence="2">The sequence shown here is derived from an EMBL/GenBank/DDBJ whole genome shotgun (WGS) entry which is preliminary data.</text>
</comment>
<keyword evidence="1" id="KW-0812">Transmembrane</keyword>
<feature type="transmembrane region" description="Helical" evidence="1">
    <location>
        <begin position="102"/>
        <end position="120"/>
    </location>
</feature>
<feature type="transmembrane region" description="Helical" evidence="1">
    <location>
        <begin position="58"/>
        <end position="90"/>
    </location>
</feature>
<keyword evidence="1" id="KW-0472">Membrane</keyword>
<organism evidence="2 3">
    <name type="scientific">Candidatus Yanofskybacteria bacterium GW2011_GWC2_41_9</name>
    <dbReference type="NCBI Taxonomy" id="1619029"/>
    <lineage>
        <taxon>Bacteria</taxon>
        <taxon>Candidatus Yanofskyibacteriota</taxon>
    </lineage>
</organism>
<dbReference type="AlphaFoldDB" id="A0A0G0XSF5"/>
<dbReference type="EMBL" id="LCCE01000006">
    <property type="protein sequence ID" value="KKS27342.1"/>
    <property type="molecule type" value="Genomic_DNA"/>
</dbReference>
<sequence>MNKLIKNKKIIFLILVFSFLIPYSLFLIPTPAQAQVKLETGLPGIPASGLPVGQELPSYINYLFIFSLGLVTILALTQMIIGGITYILAAGNAAKVEDAKDMIFQALLGVGILLISYLLLRTINPDLVNLRNPNLTPTKFQPIEQPLIGNEQEKEGAPCNEGEVSGSPPNVAICINGQWKNTSNMLP</sequence>
<protein>
    <submittedName>
        <fullName evidence="2">Uncharacterized protein</fullName>
    </submittedName>
</protein>
<proteinExistence type="predicted"/>
<reference evidence="2 3" key="1">
    <citation type="journal article" date="2015" name="Nature">
        <title>rRNA introns, odd ribosomes, and small enigmatic genomes across a large radiation of phyla.</title>
        <authorList>
            <person name="Brown C.T."/>
            <person name="Hug L.A."/>
            <person name="Thomas B.C."/>
            <person name="Sharon I."/>
            <person name="Castelle C.J."/>
            <person name="Singh A."/>
            <person name="Wilkins M.J."/>
            <person name="Williams K.H."/>
            <person name="Banfield J.F."/>
        </authorList>
    </citation>
    <scope>NUCLEOTIDE SEQUENCE [LARGE SCALE GENOMIC DNA]</scope>
</reference>
<evidence type="ECO:0000256" key="1">
    <source>
        <dbReference type="SAM" id="Phobius"/>
    </source>
</evidence>
<accession>A0A0G0XSF5</accession>
<keyword evidence="1" id="KW-1133">Transmembrane helix</keyword>
<name>A0A0G0XSF5_9BACT</name>
<gene>
    <name evidence="2" type="ORF">UU84_C0006G0003</name>
</gene>
<evidence type="ECO:0000313" key="2">
    <source>
        <dbReference type="EMBL" id="KKS27342.1"/>
    </source>
</evidence>
<dbReference type="Proteomes" id="UP000033859">
    <property type="component" value="Unassembled WGS sequence"/>
</dbReference>